<reference evidence="5" key="1">
    <citation type="submission" date="2018-09" db="EMBL/GenBank/DDBJ databases">
        <title>Chryseolinea sp. KIS68-18 isolated from soil.</title>
        <authorList>
            <person name="Weon H.-Y."/>
            <person name="Kwon S.-W."/>
            <person name="Lee S.A."/>
        </authorList>
    </citation>
    <scope>NUCLEOTIDE SEQUENCE [LARGE SCALE GENOMIC DNA]</scope>
    <source>
        <strain evidence="5">KIS68-18</strain>
    </source>
</reference>
<dbReference type="Gene3D" id="1.10.10.60">
    <property type="entry name" value="Homeodomain-like"/>
    <property type="match status" value="1"/>
</dbReference>
<evidence type="ECO:0000256" key="1">
    <source>
        <dbReference type="ARBA" id="ARBA00023015"/>
    </source>
</evidence>
<dbReference type="SUPFAM" id="SSF46689">
    <property type="entry name" value="Homeodomain-like"/>
    <property type="match status" value="2"/>
</dbReference>
<feature type="domain" description="HTH araC/xylS-type" evidence="3">
    <location>
        <begin position="164"/>
        <end position="262"/>
    </location>
</feature>
<dbReference type="RefSeq" id="WP_119755740.1">
    <property type="nucleotide sequence ID" value="NZ_CP032382.1"/>
</dbReference>
<dbReference type="OrthoDB" id="1266582at2"/>
<keyword evidence="5" id="KW-1185">Reference proteome</keyword>
<gene>
    <name evidence="4" type="ORF">D4L85_18750</name>
</gene>
<dbReference type="InterPro" id="IPR009057">
    <property type="entry name" value="Homeodomain-like_sf"/>
</dbReference>
<dbReference type="EMBL" id="CP032382">
    <property type="protein sequence ID" value="AYB32487.1"/>
    <property type="molecule type" value="Genomic_DNA"/>
</dbReference>
<dbReference type="Proteomes" id="UP000266183">
    <property type="component" value="Chromosome"/>
</dbReference>
<keyword evidence="2" id="KW-0804">Transcription</keyword>
<dbReference type="PANTHER" id="PTHR11019:SF190">
    <property type="entry name" value="ARAC-FAMILY REGULATORY PROTEIN"/>
    <property type="match status" value="1"/>
</dbReference>
<dbReference type="GO" id="GO:0043565">
    <property type="term" value="F:sequence-specific DNA binding"/>
    <property type="evidence" value="ECO:0007669"/>
    <property type="project" value="InterPro"/>
</dbReference>
<dbReference type="Pfam" id="PF12833">
    <property type="entry name" value="HTH_18"/>
    <property type="match status" value="1"/>
</dbReference>
<dbReference type="InterPro" id="IPR018060">
    <property type="entry name" value="HTH_AraC"/>
</dbReference>
<dbReference type="KEGG" id="chk:D4L85_18750"/>
<dbReference type="GO" id="GO:0003700">
    <property type="term" value="F:DNA-binding transcription factor activity"/>
    <property type="evidence" value="ECO:0007669"/>
    <property type="project" value="InterPro"/>
</dbReference>
<evidence type="ECO:0000256" key="2">
    <source>
        <dbReference type="ARBA" id="ARBA00023163"/>
    </source>
</evidence>
<sequence length="269" mass="30747">MTKHQVTCSLVTASNTKQSFVWHDHLGAFESEWHQHPKGQLMYAEKGCIHVDIEGRKLLLPGWYCAWVPAATHHKVWSNHTDVYIRTLYFGNELTAHKVFEEPCVFPASPLLKEMIAYTAKWHKLLTHDDEEHNFLRALQSILPAEMAKSAPVCLPTTADDKLAPVLDHIQQNLHERLGLEDMTRQFGYSSRTLTRAFQHHLGMPFSTYTKIARAMKAMECIEQGARNVSELAHSVGYESVSTFSNNFLEICGKRPLEFISMRRALQSN</sequence>
<dbReference type="CDD" id="cd06124">
    <property type="entry name" value="cupin_NimR-like_N"/>
    <property type="match status" value="1"/>
</dbReference>
<dbReference type="SUPFAM" id="SSF51182">
    <property type="entry name" value="RmlC-like cupins"/>
    <property type="match status" value="1"/>
</dbReference>
<dbReference type="SMART" id="SM00342">
    <property type="entry name" value="HTH_ARAC"/>
    <property type="match status" value="1"/>
</dbReference>
<dbReference type="PANTHER" id="PTHR11019">
    <property type="entry name" value="HTH-TYPE TRANSCRIPTIONAL REGULATOR NIMR"/>
    <property type="match status" value="1"/>
</dbReference>
<protein>
    <submittedName>
        <fullName evidence="4">AraC family transcriptional regulator</fullName>
    </submittedName>
</protein>
<accession>A0A385SQF9</accession>
<dbReference type="AlphaFoldDB" id="A0A385SQF9"/>
<evidence type="ECO:0000313" key="5">
    <source>
        <dbReference type="Proteomes" id="UP000266183"/>
    </source>
</evidence>
<evidence type="ECO:0000259" key="3">
    <source>
        <dbReference type="PROSITE" id="PS01124"/>
    </source>
</evidence>
<proteinExistence type="predicted"/>
<dbReference type="PROSITE" id="PS01124">
    <property type="entry name" value="HTH_ARAC_FAMILY_2"/>
    <property type="match status" value="1"/>
</dbReference>
<organism evidence="4 5">
    <name type="scientific">Chryseolinea soli</name>
    <dbReference type="NCBI Taxonomy" id="2321403"/>
    <lineage>
        <taxon>Bacteria</taxon>
        <taxon>Pseudomonadati</taxon>
        <taxon>Bacteroidota</taxon>
        <taxon>Cytophagia</taxon>
        <taxon>Cytophagales</taxon>
        <taxon>Fulvivirgaceae</taxon>
        <taxon>Chryseolinea</taxon>
    </lineage>
</organism>
<evidence type="ECO:0000313" key="4">
    <source>
        <dbReference type="EMBL" id="AYB32487.1"/>
    </source>
</evidence>
<keyword evidence="1" id="KW-0805">Transcription regulation</keyword>
<name>A0A385SQF9_9BACT</name>
<dbReference type="InterPro" id="IPR011051">
    <property type="entry name" value="RmlC_Cupin_sf"/>
</dbReference>